<dbReference type="SUPFAM" id="SSF57756">
    <property type="entry name" value="Retrovirus zinc finger-like domains"/>
    <property type="match status" value="1"/>
</dbReference>
<name>A0A822YDT4_NELNU</name>
<dbReference type="PANTHER" id="PTHR34222:SF99">
    <property type="entry name" value="PROTEIN, PUTATIVE-RELATED"/>
    <property type="match status" value="1"/>
</dbReference>
<dbReference type="GO" id="GO:0008270">
    <property type="term" value="F:zinc ion binding"/>
    <property type="evidence" value="ECO:0007669"/>
    <property type="project" value="InterPro"/>
</dbReference>
<dbReference type="Gene3D" id="4.10.60.10">
    <property type="entry name" value="Zinc finger, CCHC-type"/>
    <property type="match status" value="1"/>
</dbReference>
<dbReference type="InterPro" id="IPR036875">
    <property type="entry name" value="Znf_CCHC_sf"/>
</dbReference>
<keyword evidence="2" id="KW-1185">Reference proteome</keyword>
<dbReference type="AlphaFoldDB" id="A0A822YDT4"/>
<reference evidence="1 2" key="1">
    <citation type="journal article" date="2020" name="Mol. Biol. Evol.">
        <title>Distinct Expression and Methylation Patterns for Genes with Different Fates following a Single Whole-Genome Duplication in Flowering Plants.</title>
        <authorList>
            <person name="Shi T."/>
            <person name="Rahmani R.S."/>
            <person name="Gugger P.F."/>
            <person name="Wang M."/>
            <person name="Li H."/>
            <person name="Zhang Y."/>
            <person name="Li Z."/>
            <person name="Wang Q."/>
            <person name="Van de Peer Y."/>
            <person name="Marchal K."/>
            <person name="Chen J."/>
        </authorList>
    </citation>
    <scope>NUCLEOTIDE SEQUENCE [LARGE SCALE GENOMIC DNA]</scope>
    <source>
        <tissue evidence="1">Leaf</tissue>
    </source>
</reference>
<gene>
    <name evidence="1" type="ORF">HUJ06_031139</name>
</gene>
<evidence type="ECO:0000313" key="2">
    <source>
        <dbReference type="Proteomes" id="UP000607653"/>
    </source>
</evidence>
<sequence>MASVVLILIDDAQGSGRGRPQCTYCGDKGHWVQKCYQLHGYPPGHPKAKNTLGSNQFGKPAANHVSKGYSKEEEKPIVGISEAQLQQLLSLLSIKNEGSSPQANAVTKPSLSKITSHNWIIDSGATDHISSSSKLFSHKNKACSLPSVLLPSGQKANIVAKGSLPLNSVYSLHDDLDTKRMIGLGKQHDKLYYLVALATKKFTNPSSSTNFQPTCNLTTSSTDL</sequence>
<protein>
    <recommendedName>
        <fullName evidence="3">CCHC-type domain-containing protein</fullName>
    </recommendedName>
</protein>
<dbReference type="EMBL" id="DUZY01000002">
    <property type="protein sequence ID" value="DAD29671.1"/>
    <property type="molecule type" value="Genomic_DNA"/>
</dbReference>
<comment type="caution">
    <text evidence="1">The sequence shown here is derived from an EMBL/GenBank/DDBJ whole genome shotgun (WGS) entry which is preliminary data.</text>
</comment>
<dbReference type="GO" id="GO:0003676">
    <property type="term" value="F:nucleic acid binding"/>
    <property type="evidence" value="ECO:0007669"/>
    <property type="project" value="InterPro"/>
</dbReference>
<proteinExistence type="predicted"/>
<dbReference type="Proteomes" id="UP000607653">
    <property type="component" value="Unassembled WGS sequence"/>
</dbReference>
<organism evidence="1 2">
    <name type="scientific">Nelumbo nucifera</name>
    <name type="common">Sacred lotus</name>
    <dbReference type="NCBI Taxonomy" id="4432"/>
    <lineage>
        <taxon>Eukaryota</taxon>
        <taxon>Viridiplantae</taxon>
        <taxon>Streptophyta</taxon>
        <taxon>Embryophyta</taxon>
        <taxon>Tracheophyta</taxon>
        <taxon>Spermatophyta</taxon>
        <taxon>Magnoliopsida</taxon>
        <taxon>Proteales</taxon>
        <taxon>Nelumbonaceae</taxon>
        <taxon>Nelumbo</taxon>
    </lineage>
</organism>
<accession>A0A822YDT4</accession>
<evidence type="ECO:0008006" key="3">
    <source>
        <dbReference type="Google" id="ProtNLM"/>
    </source>
</evidence>
<dbReference type="PANTHER" id="PTHR34222">
    <property type="entry name" value="GAG_PRE-INTEGRS DOMAIN-CONTAINING PROTEIN"/>
    <property type="match status" value="1"/>
</dbReference>
<evidence type="ECO:0000313" key="1">
    <source>
        <dbReference type="EMBL" id="DAD29671.1"/>
    </source>
</evidence>